<proteinExistence type="predicted"/>
<dbReference type="PANTHER" id="PTHR43233:SF1">
    <property type="entry name" value="FAMILY N-ACETYLTRANSFERASE, PUTATIVE (AFU_ORTHOLOGUE AFUA_6G03350)-RELATED"/>
    <property type="match status" value="1"/>
</dbReference>
<dbReference type="InterPro" id="IPR016181">
    <property type="entry name" value="Acyl_CoA_acyltransferase"/>
</dbReference>
<organism evidence="2 3">
    <name type="scientific">Candidatus Eisenbergiella stercorigallinarum</name>
    <dbReference type="NCBI Taxonomy" id="2838557"/>
    <lineage>
        <taxon>Bacteria</taxon>
        <taxon>Bacillati</taxon>
        <taxon>Bacillota</taxon>
        <taxon>Clostridia</taxon>
        <taxon>Lachnospirales</taxon>
        <taxon>Lachnospiraceae</taxon>
        <taxon>Eisenbergiella</taxon>
    </lineage>
</organism>
<gene>
    <name evidence="2" type="ORF">H9912_08440</name>
</gene>
<comment type="caution">
    <text evidence="2">The sequence shown here is derived from an EMBL/GenBank/DDBJ whole genome shotgun (WGS) entry which is preliminary data.</text>
</comment>
<dbReference type="Proteomes" id="UP000823851">
    <property type="component" value="Unassembled WGS sequence"/>
</dbReference>
<evidence type="ECO:0000313" key="3">
    <source>
        <dbReference type="Proteomes" id="UP000823851"/>
    </source>
</evidence>
<dbReference type="Pfam" id="PF13508">
    <property type="entry name" value="Acetyltransf_7"/>
    <property type="match status" value="1"/>
</dbReference>
<feature type="domain" description="N-acetyltransferase" evidence="1">
    <location>
        <begin position="5"/>
        <end position="143"/>
    </location>
</feature>
<reference evidence="2" key="2">
    <citation type="submission" date="2021-04" db="EMBL/GenBank/DDBJ databases">
        <authorList>
            <person name="Gilroy R."/>
        </authorList>
    </citation>
    <scope>NUCLEOTIDE SEQUENCE</scope>
    <source>
        <strain evidence="2">ChiHjej8B7-25341</strain>
    </source>
</reference>
<dbReference type="CDD" id="cd04301">
    <property type="entry name" value="NAT_SF"/>
    <property type="match status" value="1"/>
</dbReference>
<name>A0A9D2R0T1_9FIRM</name>
<dbReference type="AlphaFoldDB" id="A0A9D2R0T1"/>
<accession>A0A9D2R0T1</accession>
<dbReference type="SUPFAM" id="SSF55729">
    <property type="entry name" value="Acyl-CoA N-acyltransferases (Nat)"/>
    <property type="match status" value="1"/>
</dbReference>
<evidence type="ECO:0000259" key="1">
    <source>
        <dbReference type="PROSITE" id="PS51186"/>
    </source>
</evidence>
<dbReference type="InterPro" id="IPR053144">
    <property type="entry name" value="Acetyltransferase_Butenolide"/>
</dbReference>
<dbReference type="PROSITE" id="PS51186">
    <property type="entry name" value="GNAT"/>
    <property type="match status" value="1"/>
</dbReference>
<dbReference type="GO" id="GO:0016747">
    <property type="term" value="F:acyltransferase activity, transferring groups other than amino-acyl groups"/>
    <property type="evidence" value="ECO:0007669"/>
    <property type="project" value="InterPro"/>
</dbReference>
<reference evidence="2" key="1">
    <citation type="journal article" date="2021" name="PeerJ">
        <title>Extensive microbial diversity within the chicken gut microbiome revealed by metagenomics and culture.</title>
        <authorList>
            <person name="Gilroy R."/>
            <person name="Ravi A."/>
            <person name="Getino M."/>
            <person name="Pursley I."/>
            <person name="Horton D.L."/>
            <person name="Alikhan N.F."/>
            <person name="Baker D."/>
            <person name="Gharbi K."/>
            <person name="Hall N."/>
            <person name="Watson M."/>
            <person name="Adriaenssens E.M."/>
            <person name="Foster-Nyarko E."/>
            <person name="Jarju S."/>
            <person name="Secka A."/>
            <person name="Antonio M."/>
            <person name="Oren A."/>
            <person name="Chaudhuri R.R."/>
            <person name="La Ragione R."/>
            <person name="Hildebrand F."/>
            <person name="Pallen M.J."/>
        </authorList>
    </citation>
    <scope>NUCLEOTIDE SEQUENCE</scope>
    <source>
        <strain evidence="2">ChiHjej8B7-25341</strain>
    </source>
</reference>
<dbReference type="InterPro" id="IPR000182">
    <property type="entry name" value="GNAT_dom"/>
</dbReference>
<sequence length="149" mass="16298">MNIQCKENVLTPEDFIRLRIAVGRTATPQMQAKAALRTGLYDITAFCEGTAVAMGRLVGDGAMYWYIQDVAVLPEYQGKGIGKSIVERLLQHVYSCTPNGTFTTVGLMAAQGKEGFYEKLGFQAMPDAGSGAGMTRYIEKNWRNSSSDL</sequence>
<dbReference type="EMBL" id="DWUW01000243">
    <property type="protein sequence ID" value="HJD31955.1"/>
    <property type="molecule type" value="Genomic_DNA"/>
</dbReference>
<evidence type="ECO:0000313" key="2">
    <source>
        <dbReference type="EMBL" id="HJD31955.1"/>
    </source>
</evidence>
<protein>
    <submittedName>
        <fullName evidence="2">GNAT family N-acetyltransferase</fullName>
    </submittedName>
</protein>
<dbReference type="Gene3D" id="3.40.630.30">
    <property type="match status" value="1"/>
</dbReference>
<dbReference type="PANTHER" id="PTHR43233">
    <property type="entry name" value="FAMILY N-ACETYLTRANSFERASE, PUTATIVE (AFU_ORTHOLOGUE AFUA_6G03350)-RELATED"/>
    <property type="match status" value="1"/>
</dbReference>